<evidence type="ECO:0000313" key="3">
    <source>
        <dbReference type="Proteomes" id="UP001303614"/>
    </source>
</evidence>
<sequence length="124" mass="13557">MRNSDLLMMAVLAMSTTACAENKVPVQYSQLSLSPLTVHRQDTENVRIDFKVPMESQYYVAGADYEVVNGSLSVRILRCSIHEQCKAMADLLPGLSPSVGSVVIPFTGNRVRIAHGDGIQAFDI</sequence>
<reference evidence="2 3" key="1">
    <citation type="submission" date="2023-12" db="EMBL/GenBank/DDBJ databases">
        <title>Genome sequencing of Xanthomonas floridensis.</title>
        <authorList>
            <person name="Greer S."/>
            <person name="Harrison J."/>
            <person name="Grant M."/>
            <person name="Vicente J."/>
            <person name="Studholme D."/>
        </authorList>
    </citation>
    <scope>NUCLEOTIDE SEQUENCE [LARGE SCALE GENOMIC DNA]</scope>
    <source>
        <strain evidence="2 3">WHRI 8848</strain>
    </source>
</reference>
<comment type="caution">
    <text evidence="2">The sequence shown here is derived from an EMBL/GenBank/DDBJ whole genome shotgun (WGS) entry which is preliminary data.</text>
</comment>
<evidence type="ECO:0000313" key="2">
    <source>
        <dbReference type="EMBL" id="MEA5126445.1"/>
    </source>
</evidence>
<accession>A0ABU5Q3I2</accession>
<gene>
    <name evidence="2" type="ORF">VB146_21885</name>
</gene>
<dbReference type="RefSeq" id="WP_153041872.1">
    <property type="nucleotide sequence ID" value="NZ_JAYFSN010000047.1"/>
</dbReference>
<name>A0ABU5Q3I2_9XANT</name>
<dbReference type="EMBL" id="JAYFSO010000044">
    <property type="protein sequence ID" value="MEA5126445.1"/>
    <property type="molecule type" value="Genomic_DNA"/>
</dbReference>
<proteinExistence type="predicted"/>
<organism evidence="2 3">
    <name type="scientific">Xanthomonas floridensis</name>
    <dbReference type="NCBI Taxonomy" id="1843580"/>
    <lineage>
        <taxon>Bacteria</taxon>
        <taxon>Pseudomonadati</taxon>
        <taxon>Pseudomonadota</taxon>
        <taxon>Gammaproteobacteria</taxon>
        <taxon>Lysobacterales</taxon>
        <taxon>Lysobacteraceae</taxon>
        <taxon>Xanthomonas</taxon>
    </lineage>
</organism>
<evidence type="ECO:0000256" key="1">
    <source>
        <dbReference type="SAM" id="SignalP"/>
    </source>
</evidence>
<feature type="signal peptide" evidence="1">
    <location>
        <begin position="1"/>
        <end position="20"/>
    </location>
</feature>
<keyword evidence="3" id="KW-1185">Reference proteome</keyword>
<keyword evidence="1" id="KW-0732">Signal</keyword>
<feature type="chain" id="PRO_5045490412" evidence="1">
    <location>
        <begin position="21"/>
        <end position="124"/>
    </location>
</feature>
<dbReference type="PROSITE" id="PS51257">
    <property type="entry name" value="PROKAR_LIPOPROTEIN"/>
    <property type="match status" value="1"/>
</dbReference>
<dbReference type="Proteomes" id="UP001303614">
    <property type="component" value="Unassembled WGS sequence"/>
</dbReference>
<protein>
    <submittedName>
        <fullName evidence="2">Uncharacterized protein</fullName>
    </submittedName>
</protein>